<feature type="transmembrane region" description="Helical" evidence="1">
    <location>
        <begin position="31"/>
        <end position="52"/>
    </location>
</feature>
<dbReference type="EMBL" id="QORE01001139">
    <property type="protein sequence ID" value="RCI71979.1"/>
    <property type="molecule type" value="Genomic_DNA"/>
</dbReference>
<keyword evidence="1" id="KW-0812">Transmembrane</keyword>
<evidence type="ECO:0000313" key="10">
    <source>
        <dbReference type="Proteomes" id="UP000284767"/>
    </source>
</evidence>
<accession>A0A0C7D0E3</accession>
<reference evidence="3 7" key="1">
    <citation type="submission" date="2017-05" db="EMBL/GenBank/DDBJ databases">
        <authorList>
            <person name="Song R."/>
            <person name="Chenine A.L."/>
            <person name="Ruprecht R.M."/>
        </authorList>
    </citation>
    <scope>NUCLEOTIDE SEQUENCE [LARGE SCALE GENOMIC DNA]</scope>
    <source>
        <strain evidence="3 7">S567_C10_BS</strain>
    </source>
</reference>
<evidence type="ECO:0000313" key="3">
    <source>
        <dbReference type="EMBL" id="OTI65111.1"/>
    </source>
</evidence>
<dbReference type="AlphaFoldDB" id="A0A0C7D0E3"/>
<dbReference type="Proteomes" id="UP000253594">
    <property type="component" value="Unassembled WGS sequence"/>
</dbReference>
<dbReference type="EMBL" id="NSNE01000001">
    <property type="protein sequence ID" value="RPM23344.1"/>
    <property type="molecule type" value="Genomic_DNA"/>
</dbReference>
<keyword evidence="1" id="KW-1133">Transmembrane helix</keyword>
<dbReference type="Pfam" id="PF05232">
    <property type="entry name" value="BTP"/>
    <property type="match status" value="2"/>
</dbReference>
<reference evidence="4 8" key="3">
    <citation type="submission" date="2018-07" db="EMBL/GenBank/DDBJ databases">
        <title>Mechanisms of high-level aminoglycoside resistance among Gram-negative pathogens in Brazil.</title>
        <authorList>
            <person name="Ballaben A.S."/>
            <person name="Darini A.L.C."/>
            <person name="Doi Y."/>
        </authorList>
    </citation>
    <scope>NUCLEOTIDE SEQUENCE [LARGE SCALE GENOMIC DNA]</scope>
    <source>
        <strain evidence="4 8">B2-305</strain>
    </source>
</reference>
<comment type="caution">
    <text evidence="4">The sequence shown here is derived from an EMBL/GenBank/DDBJ whole genome shotgun (WGS) entry which is preliminary data.</text>
</comment>
<reference evidence="6 10" key="5">
    <citation type="submission" date="2019-01" db="EMBL/GenBank/DDBJ databases">
        <title>The Pseudomonas aeruginosa pan-genome provides new insights on its population structure, horizontal gene transfer and pathogenicity.</title>
        <authorList>
            <person name="Freschi L."/>
            <person name="Vincent A.T."/>
            <person name="Jeukens J."/>
            <person name="Emond-Rheault J.-G."/>
            <person name="Kukavica-Ibrulj I."/>
            <person name="Dupont M.-J."/>
            <person name="Charette S.J."/>
            <person name="Boyle B."/>
            <person name="Levesque R.C."/>
        </authorList>
    </citation>
    <scope>NUCLEOTIDE SEQUENCE [LARGE SCALE GENOMIC DNA]</scope>
    <source>
        <strain evidence="6 10">PA-W36</strain>
    </source>
</reference>
<dbReference type="Proteomes" id="UP000270834">
    <property type="component" value="Unassembled WGS sequence"/>
</dbReference>
<dbReference type="Proteomes" id="UP000284767">
    <property type="component" value="Unassembled WGS sequence"/>
</dbReference>
<dbReference type="NCBIfam" id="NF033664">
    <property type="entry name" value="PACE_transport"/>
    <property type="match status" value="1"/>
</dbReference>
<evidence type="ECO:0000313" key="6">
    <source>
        <dbReference type="EMBL" id="RPM23344.1"/>
    </source>
</evidence>
<feature type="domain" description="Chlorhexidine efflux transporter" evidence="2">
    <location>
        <begin position="25"/>
        <end position="88"/>
    </location>
</feature>
<feature type="transmembrane region" description="Helical" evidence="1">
    <location>
        <begin position="99"/>
        <end position="122"/>
    </location>
</feature>
<feature type="transmembrane region" description="Helical" evidence="1">
    <location>
        <begin position="128"/>
        <end position="150"/>
    </location>
</feature>
<evidence type="ECO:0000313" key="4">
    <source>
        <dbReference type="EMBL" id="RCI71979.1"/>
    </source>
</evidence>
<protein>
    <recommendedName>
        <fullName evidence="2">Chlorhexidine efflux transporter domain-containing protein</fullName>
    </recommendedName>
</protein>
<keyword evidence="1" id="KW-0472">Membrane</keyword>
<evidence type="ECO:0000313" key="9">
    <source>
        <dbReference type="Proteomes" id="UP000270834"/>
    </source>
</evidence>
<dbReference type="Proteomes" id="UP000194857">
    <property type="component" value="Unassembled WGS sequence"/>
</dbReference>
<name>A0A0C7D0E3_PSEAI</name>
<sequence>MTIQPDFNDEPGAFAMTHTHTALDKTLKERIFHALAFEGLAVLLTAPVLSLVMNKPLAHMGALTLMFSTVAMLWNMLFNSLFDRAQRRMGFQRTLQVRVLHAMLFELGLIVVLVPLAAWWLSIGLVEAFLLDMGLILFFLPYTMAFNWSYDVLRARLVESRQAKAAGCDAG</sequence>
<dbReference type="EMBL" id="NFFZ01000002">
    <property type="protein sequence ID" value="OTI65111.1"/>
    <property type="molecule type" value="Genomic_DNA"/>
</dbReference>
<gene>
    <name evidence="5" type="ORF">ALP65_02945</name>
    <name evidence="3" type="ORF">CAZ10_04905</name>
    <name evidence="4" type="ORF">DT376_26205</name>
    <name evidence="6" type="ORF">IPC1295_02235</name>
</gene>
<evidence type="ECO:0000256" key="1">
    <source>
        <dbReference type="SAM" id="Phobius"/>
    </source>
</evidence>
<dbReference type="OMA" id="CAPLLSW"/>
<dbReference type="InterPro" id="IPR007896">
    <property type="entry name" value="BTP_bacteria"/>
</dbReference>
<dbReference type="EMBL" id="RBSQ01000657">
    <property type="protein sequence ID" value="RMS54439.1"/>
    <property type="molecule type" value="Genomic_DNA"/>
</dbReference>
<reference evidence="5 9" key="4">
    <citation type="submission" date="2018-08" db="EMBL/GenBank/DDBJ databases">
        <title>Recombination of ecologically and evolutionarily significant loci maintains genetic cohesion in the Pseudomonas syringae species complex.</title>
        <authorList>
            <person name="Dillon M."/>
            <person name="Thakur S."/>
            <person name="Almeida R.N.D."/>
            <person name="Weir B.S."/>
            <person name="Guttman D.S."/>
        </authorList>
    </citation>
    <scope>NUCLEOTIDE SEQUENCE [LARGE SCALE GENOMIC DNA]</scope>
    <source>
        <strain evidence="5 9">ICMP 7846</strain>
    </source>
</reference>
<dbReference type="NCBIfam" id="NF033665">
    <property type="entry name" value="PACE_efflu_PCE"/>
    <property type="match status" value="1"/>
</dbReference>
<evidence type="ECO:0000313" key="8">
    <source>
        <dbReference type="Proteomes" id="UP000253594"/>
    </source>
</evidence>
<evidence type="ECO:0000259" key="2">
    <source>
        <dbReference type="Pfam" id="PF05232"/>
    </source>
</evidence>
<proteinExistence type="predicted"/>
<evidence type="ECO:0000313" key="5">
    <source>
        <dbReference type="EMBL" id="RMS54439.1"/>
    </source>
</evidence>
<reference evidence="6 10" key="2">
    <citation type="submission" date="2017-08" db="EMBL/GenBank/DDBJ databases">
        <authorList>
            <person name="Feschi L."/>
            <person name="Jeukens J."/>
            <person name="Emond-Rheault J.-G."/>
            <person name="Kukavica-Ibrulj I."/>
            <person name="Boyle B."/>
            <person name="Levesque R.C."/>
        </authorList>
    </citation>
    <scope>NUCLEOTIDE SEQUENCE [LARGE SCALE GENOMIC DNA]</scope>
    <source>
        <strain evidence="6 10">PA-W36</strain>
    </source>
</reference>
<accession>A0A1S1C5G2</accession>
<evidence type="ECO:0000313" key="7">
    <source>
        <dbReference type="Proteomes" id="UP000194857"/>
    </source>
</evidence>
<feature type="transmembrane region" description="Helical" evidence="1">
    <location>
        <begin position="58"/>
        <end position="78"/>
    </location>
</feature>
<feature type="domain" description="Chlorhexidine efflux transporter" evidence="2">
    <location>
        <begin position="93"/>
        <end position="156"/>
    </location>
</feature>
<organism evidence="4 8">
    <name type="scientific">Pseudomonas aeruginosa</name>
    <dbReference type="NCBI Taxonomy" id="287"/>
    <lineage>
        <taxon>Bacteria</taxon>
        <taxon>Pseudomonadati</taxon>
        <taxon>Pseudomonadota</taxon>
        <taxon>Gammaproteobacteria</taxon>
        <taxon>Pseudomonadales</taxon>
        <taxon>Pseudomonadaceae</taxon>
        <taxon>Pseudomonas</taxon>
    </lineage>
</organism>
<dbReference type="InterPro" id="IPR058208">
    <property type="entry name" value="PACE"/>
</dbReference>